<dbReference type="Pfam" id="PF13857">
    <property type="entry name" value="Ank_5"/>
    <property type="match status" value="1"/>
</dbReference>
<dbReference type="EMBL" id="VXBA01001650">
    <property type="protein sequence ID" value="NXM68822.1"/>
    <property type="molecule type" value="Genomic_DNA"/>
</dbReference>
<comment type="caution">
    <text evidence="7">The sequence shown here is derived from an EMBL/GenBank/DDBJ whole genome shotgun (WGS) entry which is preliminary data.</text>
</comment>
<feature type="compositionally biased region" description="Basic and acidic residues" evidence="6">
    <location>
        <begin position="720"/>
        <end position="745"/>
    </location>
</feature>
<feature type="region of interest" description="Disordered" evidence="6">
    <location>
        <begin position="1"/>
        <end position="21"/>
    </location>
</feature>
<dbReference type="GO" id="GO:0005737">
    <property type="term" value="C:cytoplasm"/>
    <property type="evidence" value="ECO:0007669"/>
    <property type="project" value="TreeGrafter"/>
</dbReference>
<feature type="compositionally biased region" description="Polar residues" evidence="6">
    <location>
        <begin position="710"/>
        <end position="719"/>
    </location>
</feature>
<dbReference type="PROSITE" id="PS50297">
    <property type="entry name" value="ANK_REP_REGION"/>
    <property type="match status" value="3"/>
</dbReference>
<dbReference type="Pfam" id="PF12075">
    <property type="entry name" value="KN_motif"/>
    <property type="match status" value="1"/>
</dbReference>
<gene>
    <name evidence="7" type="primary">Kank4</name>
    <name evidence="7" type="ORF">SERLUN_R04139</name>
</gene>
<feature type="repeat" description="ANK" evidence="4">
    <location>
        <begin position="928"/>
        <end position="949"/>
    </location>
</feature>
<feature type="coiled-coil region" evidence="5">
    <location>
        <begin position="329"/>
        <end position="384"/>
    </location>
</feature>
<dbReference type="Pfam" id="PF13637">
    <property type="entry name" value="Ank_4"/>
    <property type="match status" value="1"/>
</dbReference>
<dbReference type="GO" id="GO:0005856">
    <property type="term" value="C:cytoskeleton"/>
    <property type="evidence" value="ECO:0007669"/>
    <property type="project" value="TreeGrafter"/>
</dbReference>
<accession>A0A7L1CRW8</accession>
<evidence type="ECO:0000256" key="2">
    <source>
        <dbReference type="ARBA" id="ARBA00023043"/>
    </source>
</evidence>
<keyword evidence="1" id="KW-0677">Repeat</keyword>
<feature type="repeat" description="ANK" evidence="4">
    <location>
        <begin position="895"/>
        <end position="927"/>
    </location>
</feature>
<keyword evidence="3 5" id="KW-0175">Coiled coil</keyword>
<dbReference type="InterPro" id="IPR021939">
    <property type="entry name" value="KN_motif"/>
</dbReference>
<name>A0A7L1CRW8_9PASS</name>
<organism evidence="7 8">
    <name type="scientific">Serilophus lunatus</name>
    <name type="common">silver-breasted broadbill</name>
    <dbReference type="NCBI Taxonomy" id="239386"/>
    <lineage>
        <taxon>Eukaryota</taxon>
        <taxon>Metazoa</taxon>
        <taxon>Chordata</taxon>
        <taxon>Craniata</taxon>
        <taxon>Vertebrata</taxon>
        <taxon>Euteleostomi</taxon>
        <taxon>Archelosauria</taxon>
        <taxon>Archosauria</taxon>
        <taxon>Dinosauria</taxon>
        <taxon>Saurischia</taxon>
        <taxon>Theropoda</taxon>
        <taxon>Coelurosauria</taxon>
        <taxon>Aves</taxon>
        <taxon>Neognathae</taxon>
        <taxon>Neoaves</taxon>
        <taxon>Telluraves</taxon>
        <taxon>Australaves</taxon>
        <taxon>Passeriformes</taxon>
        <taxon>Eurylaimidae</taxon>
        <taxon>Serilophus</taxon>
    </lineage>
</organism>
<dbReference type="PROSITE" id="PS50088">
    <property type="entry name" value="ANK_REPEAT"/>
    <property type="match status" value="3"/>
</dbReference>
<dbReference type="InterPro" id="IPR036770">
    <property type="entry name" value="Ankyrin_rpt-contain_sf"/>
</dbReference>
<proteinExistence type="predicted"/>
<dbReference type="SUPFAM" id="SSF48403">
    <property type="entry name" value="Ankyrin repeat"/>
    <property type="match status" value="1"/>
</dbReference>
<feature type="non-terminal residue" evidence="7">
    <location>
        <position position="982"/>
    </location>
</feature>
<dbReference type="InterPro" id="IPR047184">
    <property type="entry name" value="KANK1-4"/>
</dbReference>
<evidence type="ECO:0000256" key="3">
    <source>
        <dbReference type="ARBA" id="ARBA00023054"/>
    </source>
</evidence>
<dbReference type="GO" id="GO:0030837">
    <property type="term" value="P:negative regulation of actin filament polymerization"/>
    <property type="evidence" value="ECO:0007669"/>
    <property type="project" value="InterPro"/>
</dbReference>
<feature type="region of interest" description="Disordered" evidence="6">
    <location>
        <begin position="504"/>
        <end position="553"/>
    </location>
</feature>
<feature type="compositionally biased region" description="Basic and acidic residues" evidence="6">
    <location>
        <begin position="504"/>
        <end position="513"/>
    </location>
</feature>
<feature type="region of interest" description="Disordered" evidence="6">
    <location>
        <begin position="665"/>
        <end position="745"/>
    </location>
</feature>
<dbReference type="InterPro" id="IPR002110">
    <property type="entry name" value="Ankyrin_rpt"/>
</dbReference>
<reference evidence="7 8" key="1">
    <citation type="submission" date="2019-09" db="EMBL/GenBank/DDBJ databases">
        <title>Bird 10,000 Genomes (B10K) Project - Family phase.</title>
        <authorList>
            <person name="Zhang G."/>
        </authorList>
    </citation>
    <scope>NUCLEOTIDE SEQUENCE [LARGE SCALE GENOMIC DNA]</scope>
    <source>
        <strain evidence="7">B10K-DU-002-03</strain>
        <tissue evidence="7">Muscle</tissue>
    </source>
</reference>
<dbReference type="SMART" id="SM00248">
    <property type="entry name" value="ANK"/>
    <property type="match status" value="4"/>
</dbReference>
<evidence type="ECO:0000256" key="1">
    <source>
        <dbReference type="ARBA" id="ARBA00022737"/>
    </source>
</evidence>
<dbReference type="Proteomes" id="UP000553648">
    <property type="component" value="Unassembled WGS sequence"/>
</dbReference>
<evidence type="ECO:0000256" key="4">
    <source>
        <dbReference type="PROSITE-ProRule" id="PRU00023"/>
    </source>
</evidence>
<sequence>ADGQPPKPDGGREQPRGLPYSLETPYGFHLDLDFLKYVDDIEKGNTIRRVHIHRKAKQPKFSTLPRNFSLPENGSRRCTTAPSKSWTATCSFPQRKASLGEEAPRALLPTEAAPLAAEEPSYRRKALLAETWRQAELGWQEGELRGRPQLLRASSMPDALPPGQTPPGDGRGPSPLRPPAQHCQDQGGSDGTFRPSSDSAALNLPREMSSEQDVSPRHPSGVIPGLVPLQPPWQNQHPMAPQLQVVMETGGEEGDAADARGCSEVPGAESASPAAVQLAENMNPGERGLSVSEMDLNVLKKGEEGNVQAGEDKENGGPQALNTGEPGGVTALKRQIVDLEEQLGKKQEELRQVKAVLEQQDHEIKEKEKNIKLLASSKAQLEEQLCQKSKEAELRLRQSRGALQCLDAAVNTDLSQVPGVRQAHDKGINVNIPLSTRSIGCSAHRADNVNAQAMELGAQREQGMAADFHVSGSGEGPGHFGEGSIEAGLHVACFTELQIDEHLSDDNRNHRNNCDTQGLAAESNRGGKASSGEEKTQEGLEEEGPPGHEDLPAVDPIGQYVKKIQELLQEQWLCLEHGYPELASAIKQPASKLSSIQNQLVNSLNSLLSAYSTQGPVDKENSNTQYQQLENSPTTSLKSIMKKKGYGFHAGGNGTKKNLQFVGVNGGYETTSSEDTSCEDSPSDGDTESEADRRGDDGEPTPVDDGNGNQGASSGTLSQEKCEDNEQQEPRAEAAPRSQQEADRCKPSKDFLANCQLLNEHLSEIWTTSDKYLRHVLGSVCQEWFQVSSHKSSSPEVVAAYLKALGAIQPQLLKMMVNMTDRNGNTALHYSVSHSNFPVAKLLLDTGVCCLDLQNRAGYTAVMLTPLAAAETRQDMEVVMRLLKEGDVNLRSAQGGQTALMLGVSHERDNMVRALLSCQADVNLQDEEGMTALMVACRQGSLDIVRLLLAQPGCQVMLTDKGGNSALSLAQGAAHGDIAALL</sequence>
<feature type="region of interest" description="Disordered" evidence="6">
    <location>
        <begin position="153"/>
        <end position="200"/>
    </location>
</feature>
<feature type="region of interest" description="Disordered" evidence="6">
    <location>
        <begin position="307"/>
        <end position="327"/>
    </location>
</feature>
<feature type="compositionally biased region" description="Polar residues" evidence="6">
    <location>
        <begin position="622"/>
        <end position="637"/>
    </location>
</feature>
<keyword evidence="2 4" id="KW-0040">ANK repeat</keyword>
<dbReference type="PANTHER" id="PTHR24168:SF24">
    <property type="entry name" value="KN MOTIF AND ANKYRIN REPEAT DOMAIN-CONTAINING PROTEIN 4"/>
    <property type="match status" value="1"/>
</dbReference>
<protein>
    <submittedName>
        <fullName evidence="7">KANK4 protein</fullName>
    </submittedName>
</protein>
<evidence type="ECO:0000313" key="7">
    <source>
        <dbReference type="EMBL" id="NXM68822.1"/>
    </source>
</evidence>
<feature type="repeat" description="ANK" evidence="4">
    <location>
        <begin position="823"/>
        <end position="848"/>
    </location>
</feature>
<feature type="compositionally biased region" description="Acidic residues" evidence="6">
    <location>
        <begin position="676"/>
        <end position="689"/>
    </location>
</feature>
<dbReference type="PANTHER" id="PTHR24168">
    <property type="entry name" value="KN MOTIF AND ANKYRIN REPEAT DOMAIN-CONTAINING"/>
    <property type="match status" value="1"/>
</dbReference>
<keyword evidence="8" id="KW-1185">Reference proteome</keyword>
<dbReference type="AlphaFoldDB" id="A0A7L1CRW8"/>
<evidence type="ECO:0000313" key="8">
    <source>
        <dbReference type="Proteomes" id="UP000553648"/>
    </source>
</evidence>
<feature type="region of interest" description="Disordered" evidence="6">
    <location>
        <begin position="205"/>
        <end position="224"/>
    </location>
</feature>
<dbReference type="OrthoDB" id="5406014at2759"/>
<evidence type="ECO:0000256" key="5">
    <source>
        <dbReference type="SAM" id="Coils"/>
    </source>
</evidence>
<feature type="non-terminal residue" evidence="7">
    <location>
        <position position="1"/>
    </location>
</feature>
<dbReference type="Gene3D" id="1.25.40.20">
    <property type="entry name" value="Ankyrin repeat-containing domain"/>
    <property type="match status" value="1"/>
</dbReference>
<evidence type="ECO:0000256" key="6">
    <source>
        <dbReference type="SAM" id="MobiDB-lite"/>
    </source>
</evidence>
<feature type="region of interest" description="Disordered" evidence="6">
    <location>
        <begin position="615"/>
        <end position="637"/>
    </location>
</feature>